<evidence type="ECO:0000256" key="3">
    <source>
        <dbReference type="ARBA" id="ARBA00022737"/>
    </source>
</evidence>
<keyword evidence="5 7" id="KW-0440">LIM domain</keyword>
<evidence type="ECO:0000256" key="1">
    <source>
        <dbReference type="ARBA" id="ARBA00004123"/>
    </source>
</evidence>
<dbReference type="AlphaFoldDB" id="A0A177BBC8"/>
<dbReference type="InterPro" id="IPR001781">
    <property type="entry name" value="Znf_LIM"/>
</dbReference>
<evidence type="ECO:0000256" key="4">
    <source>
        <dbReference type="ARBA" id="ARBA00022833"/>
    </source>
</evidence>
<feature type="domain" description="LIM zinc-binding" evidence="8">
    <location>
        <begin position="136"/>
        <end position="196"/>
    </location>
</feature>
<keyword evidence="2 7" id="KW-0479">Metal-binding</keyword>
<evidence type="ECO:0000313" key="10">
    <source>
        <dbReference type="Proteomes" id="UP000078046"/>
    </source>
</evidence>
<dbReference type="Gene3D" id="2.10.110.10">
    <property type="entry name" value="Cysteine Rich Protein"/>
    <property type="match status" value="2"/>
</dbReference>
<dbReference type="PANTHER" id="PTHR24215">
    <property type="entry name" value="RHO-GTPASE-ACTIVATING PROTEIN LRG1"/>
    <property type="match status" value="1"/>
</dbReference>
<keyword evidence="10" id="KW-1185">Reference proteome</keyword>
<evidence type="ECO:0000259" key="8">
    <source>
        <dbReference type="PROSITE" id="PS50023"/>
    </source>
</evidence>
<dbReference type="PROSITE" id="PS00478">
    <property type="entry name" value="LIM_DOMAIN_1"/>
    <property type="match status" value="1"/>
</dbReference>
<proteinExistence type="predicted"/>
<dbReference type="Pfam" id="PF00412">
    <property type="entry name" value="LIM"/>
    <property type="match status" value="2"/>
</dbReference>
<keyword evidence="4 7" id="KW-0862">Zinc</keyword>
<dbReference type="GO" id="GO:0046872">
    <property type="term" value="F:metal ion binding"/>
    <property type="evidence" value="ECO:0007669"/>
    <property type="project" value="UniProtKB-KW"/>
</dbReference>
<dbReference type="PANTHER" id="PTHR24215:SF35">
    <property type="entry name" value="MUSCLE LIM PROTEIN MLP84B"/>
    <property type="match status" value="1"/>
</dbReference>
<evidence type="ECO:0000256" key="6">
    <source>
        <dbReference type="ARBA" id="ARBA00023242"/>
    </source>
</evidence>
<evidence type="ECO:0000256" key="2">
    <source>
        <dbReference type="ARBA" id="ARBA00022723"/>
    </source>
</evidence>
<evidence type="ECO:0000256" key="5">
    <source>
        <dbReference type="ARBA" id="ARBA00023038"/>
    </source>
</evidence>
<evidence type="ECO:0000256" key="7">
    <source>
        <dbReference type="PROSITE-ProRule" id="PRU00125"/>
    </source>
</evidence>
<dbReference type="SMART" id="SM00132">
    <property type="entry name" value="LIM"/>
    <property type="match status" value="2"/>
</dbReference>
<comment type="subcellular location">
    <subcellularLocation>
        <location evidence="1">Nucleus</location>
    </subcellularLocation>
</comment>
<reference evidence="9 10" key="1">
    <citation type="submission" date="2016-04" db="EMBL/GenBank/DDBJ databases">
        <title>The genome of Intoshia linei affirms orthonectids as highly simplified spiralians.</title>
        <authorList>
            <person name="Mikhailov K.V."/>
            <person name="Slusarev G.S."/>
            <person name="Nikitin M.A."/>
            <person name="Logacheva M.D."/>
            <person name="Penin A."/>
            <person name="Aleoshin V."/>
            <person name="Panchin Y.V."/>
        </authorList>
    </citation>
    <scope>NUCLEOTIDE SEQUENCE [LARGE SCALE GENOMIC DNA]</scope>
    <source>
        <strain evidence="9">Intl2013</strain>
        <tissue evidence="9">Whole animal</tissue>
    </source>
</reference>
<dbReference type="OrthoDB" id="1679758at2759"/>
<keyword evidence="6" id="KW-0539">Nucleus</keyword>
<dbReference type="GO" id="GO:0005737">
    <property type="term" value="C:cytoplasm"/>
    <property type="evidence" value="ECO:0007669"/>
    <property type="project" value="TreeGrafter"/>
</dbReference>
<dbReference type="GO" id="GO:0005634">
    <property type="term" value="C:nucleus"/>
    <property type="evidence" value="ECO:0007669"/>
    <property type="project" value="UniProtKB-SubCell"/>
</dbReference>
<protein>
    <recommendedName>
        <fullName evidence="8">LIM zinc-binding domain-containing protein</fullName>
    </recommendedName>
</protein>
<evidence type="ECO:0000313" key="9">
    <source>
        <dbReference type="EMBL" id="OAF71629.1"/>
    </source>
</evidence>
<accession>A0A177BBC8</accession>
<dbReference type="Proteomes" id="UP000078046">
    <property type="component" value="Unassembled WGS sequence"/>
</dbReference>
<name>A0A177BBC8_9BILA</name>
<dbReference type="PROSITE" id="PS50023">
    <property type="entry name" value="LIM_DOMAIN_2"/>
    <property type="match status" value="2"/>
</dbReference>
<gene>
    <name evidence="9" type="ORF">A3Q56_00603</name>
</gene>
<organism evidence="9 10">
    <name type="scientific">Intoshia linei</name>
    <dbReference type="NCBI Taxonomy" id="1819745"/>
    <lineage>
        <taxon>Eukaryota</taxon>
        <taxon>Metazoa</taxon>
        <taxon>Spiralia</taxon>
        <taxon>Lophotrochozoa</taxon>
        <taxon>Mesozoa</taxon>
        <taxon>Orthonectida</taxon>
        <taxon>Rhopaluridae</taxon>
        <taxon>Intoshia</taxon>
    </lineage>
</organism>
<dbReference type="EMBL" id="LWCA01000036">
    <property type="protein sequence ID" value="OAF71629.1"/>
    <property type="molecule type" value="Genomic_DNA"/>
</dbReference>
<comment type="caution">
    <text evidence="9">The sequence shown here is derived from an EMBL/GenBank/DDBJ whole genome shotgun (WGS) entry which is preliminary data.</text>
</comment>
<sequence>MQSNSGKTSYKPKIPRMASITAPACYNCGKSVYHNEMITYGTESWHKWCFKCTHEDCGKILNLISVRAQDNKIFCQSHMKSHVKLTQASNNYKFDGNKEYAQIVMQSSQFRGNKGGENTVKNENKTPLNLTNSNIEKCFKCGKSVYFAEKLLAGESVWHSQCFRCFDCNTKLHLNSFQRNEKKFTCENCFRRGKIDIASVDIKQDTTLYNEQLILQRKNSKEVNAVSQDEYKHLNEQLQKTTSHISQTISEISDNYSTTNVDTDESIHEKITDQLLDKINDETKNVDVVVDFNL</sequence>
<feature type="domain" description="LIM zinc-binding" evidence="8">
    <location>
        <begin position="23"/>
        <end position="85"/>
    </location>
</feature>
<keyword evidence="3" id="KW-0677">Repeat</keyword>
<dbReference type="GO" id="GO:0030036">
    <property type="term" value="P:actin cytoskeleton organization"/>
    <property type="evidence" value="ECO:0007669"/>
    <property type="project" value="TreeGrafter"/>
</dbReference>
<dbReference type="SUPFAM" id="SSF57716">
    <property type="entry name" value="Glucocorticoid receptor-like (DNA-binding domain)"/>
    <property type="match status" value="2"/>
</dbReference>